<evidence type="ECO:0000256" key="2">
    <source>
        <dbReference type="ARBA" id="ARBA00023002"/>
    </source>
</evidence>
<feature type="domain" description="Flavin reductase like" evidence="3">
    <location>
        <begin position="14"/>
        <end position="156"/>
    </location>
</feature>
<dbReference type="SUPFAM" id="SSF50475">
    <property type="entry name" value="FMN-binding split barrel"/>
    <property type="match status" value="1"/>
</dbReference>
<sequence>MSRTADSTGAFESLVAVDRPLYVVTTRSADGPSGCLVGFATQSSIDPPLFFVGISRANHTHGVAAHADHLAVHLIAREHAELARLFGGETGDSVDKFSACRWAEGPHGLPILTDSGVWFAGRIIERIDVGDHTGHLLAPVAGEVRQRDSDLSAWVSLAMGEAIEPGHPA</sequence>
<comment type="caution">
    <text evidence="4">The sequence shown here is derived from an EMBL/GenBank/DDBJ whole genome shotgun (WGS) entry which is preliminary data.</text>
</comment>
<dbReference type="InterPro" id="IPR012349">
    <property type="entry name" value="Split_barrel_FMN-bd"/>
</dbReference>
<dbReference type="InterPro" id="IPR050268">
    <property type="entry name" value="NADH-dep_flavin_reductase"/>
</dbReference>
<keyword evidence="2" id="KW-0560">Oxidoreductase</keyword>
<dbReference type="EMBL" id="BAAAZW010000004">
    <property type="protein sequence ID" value="GAA3958300.1"/>
    <property type="molecule type" value="Genomic_DNA"/>
</dbReference>
<name>A0ABP7P469_9ACTN</name>
<dbReference type="RefSeq" id="WP_344782664.1">
    <property type="nucleotide sequence ID" value="NZ_BAAAZW010000004.1"/>
</dbReference>
<dbReference type="Pfam" id="PF01613">
    <property type="entry name" value="Flavin_Reduct"/>
    <property type="match status" value="1"/>
</dbReference>
<dbReference type="PANTHER" id="PTHR30466:SF15">
    <property type="entry name" value="POSSIBLE OXIDOREDUCTASE"/>
    <property type="match status" value="1"/>
</dbReference>
<evidence type="ECO:0000259" key="3">
    <source>
        <dbReference type="SMART" id="SM00903"/>
    </source>
</evidence>
<accession>A0ABP7P469</accession>
<protein>
    <submittedName>
        <fullName evidence="4">Flavin reductase family protein</fullName>
    </submittedName>
</protein>
<keyword evidence="5" id="KW-1185">Reference proteome</keyword>
<dbReference type="InterPro" id="IPR002563">
    <property type="entry name" value="Flavin_Rdtase-like_dom"/>
</dbReference>
<evidence type="ECO:0000313" key="4">
    <source>
        <dbReference type="EMBL" id="GAA3958300.1"/>
    </source>
</evidence>
<comment type="similarity">
    <text evidence="1">Belongs to the non-flavoprotein flavin reductase family.</text>
</comment>
<dbReference type="Gene3D" id="2.30.110.10">
    <property type="entry name" value="Electron Transport, Fmn-binding Protein, Chain A"/>
    <property type="match status" value="1"/>
</dbReference>
<gene>
    <name evidence="4" type="ORF">GCM10022231_17260</name>
</gene>
<organism evidence="4 5">
    <name type="scientific">Gordonia caeni</name>
    <dbReference type="NCBI Taxonomy" id="1007097"/>
    <lineage>
        <taxon>Bacteria</taxon>
        <taxon>Bacillati</taxon>
        <taxon>Actinomycetota</taxon>
        <taxon>Actinomycetes</taxon>
        <taxon>Mycobacteriales</taxon>
        <taxon>Gordoniaceae</taxon>
        <taxon>Gordonia</taxon>
    </lineage>
</organism>
<dbReference type="Proteomes" id="UP001418444">
    <property type="component" value="Unassembled WGS sequence"/>
</dbReference>
<proteinExistence type="inferred from homology"/>
<evidence type="ECO:0000256" key="1">
    <source>
        <dbReference type="ARBA" id="ARBA00008898"/>
    </source>
</evidence>
<dbReference type="PANTHER" id="PTHR30466">
    <property type="entry name" value="FLAVIN REDUCTASE"/>
    <property type="match status" value="1"/>
</dbReference>
<evidence type="ECO:0000313" key="5">
    <source>
        <dbReference type="Proteomes" id="UP001418444"/>
    </source>
</evidence>
<dbReference type="SMART" id="SM00903">
    <property type="entry name" value="Flavin_Reduct"/>
    <property type="match status" value="1"/>
</dbReference>
<reference evidence="5" key="1">
    <citation type="journal article" date="2019" name="Int. J. Syst. Evol. Microbiol.">
        <title>The Global Catalogue of Microorganisms (GCM) 10K type strain sequencing project: providing services to taxonomists for standard genome sequencing and annotation.</title>
        <authorList>
            <consortium name="The Broad Institute Genomics Platform"/>
            <consortium name="The Broad Institute Genome Sequencing Center for Infectious Disease"/>
            <person name="Wu L."/>
            <person name="Ma J."/>
        </authorList>
    </citation>
    <scope>NUCLEOTIDE SEQUENCE [LARGE SCALE GENOMIC DNA]</scope>
    <source>
        <strain evidence="5">JCM 16923</strain>
    </source>
</reference>